<dbReference type="CDD" id="cd03443">
    <property type="entry name" value="PaaI_thioesterase"/>
    <property type="match status" value="1"/>
</dbReference>
<gene>
    <name evidence="4" type="ORF">GCM10008935_20940</name>
</gene>
<dbReference type="NCBIfam" id="TIGR00369">
    <property type="entry name" value="unchar_dom_1"/>
    <property type="match status" value="1"/>
</dbReference>
<dbReference type="Gene3D" id="3.10.129.10">
    <property type="entry name" value="Hotdog Thioesterase"/>
    <property type="match status" value="1"/>
</dbReference>
<dbReference type="SUPFAM" id="SSF54637">
    <property type="entry name" value="Thioesterase/thiol ester dehydrase-isomerase"/>
    <property type="match status" value="1"/>
</dbReference>
<accession>A0ABN1A130</accession>
<reference evidence="4 5" key="1">
    <citation type="journal article" date="2019" name="Int. J. Syst. Evol. Microbiol.">
        <title>The Global Catalogue of Microorganisms (GCM) 10K type strain sequencing project: providing services to taxonomists for standard genome sequencing and annotation.</title>
        <authorList>
            <consortium name="The Broad Institute Genomics Platform"/>
            <consortium name="The Broad Institute Genome Sequencing Center for Infectious Disease"/>
            <person name="Wu L."/>
            <person name="Ma J."/>
        </authorList>
    </citation>
    <scope>NUCLEOTIDE SEQUENCE [LARGE SCALE GENOMIC DNA]</scope>
    <source>
        <strain evidence="4 5">JCM 14193</strain>
    </source>
</reference>
<dbReference type="InterPro" id="IPR003736">
    <property type="entry name" value="PAAI_dom"/>
</dbReference>
<dbReference type="Proteomes" id="UP001500740">
    <property type="component" value="Unassembled WGS sequence"/>
</dbReference>
<evidence type="ECO:0000256" key="2">
    <source>
        <dbReference type="ARBA" id="ARBA00022801"/>
    </source>
</evidence>
<proteinExistence type="inferred from homology"/>
<evidence type="ECO:0000313" key="5">
    <source>
        <dbReference type="Proteomes" id="UP001500740"/>
    </source>
</evidence>
<dbReference type="InterPro" id="IPR006683">
    <property type="entry name" value="Thioestr_dom"/>
</dbReference>
<comment type="caution">
    <text evidence="4">The sequence shown here is derived from an EMBL/GenBank/DDBJ whole genome shotgun (WGS) entry which is preliminary data.</text>
</comment>
<evidence type="ECO:0000256" key="1">
    <source>
        <dbReference type="ARBA" id="ARBA00008324"/>
    </source>
</evidence>
<dbReference type="EMBL" id="BAAACZ010000017">
    <property type="protein sequence ID" value="GAA0464964.1"/>
    <property type="molecule type" value="Genomic_DNA"/>
</dbReference>
<evidence type="ECO:0000313" key="4">
    <source>
        <dbReference type="EMBL" id="GAA0464964.1"/>
    </source>
</evidence>
<dbReference type="RefSeq" id="WP_343783505.1">
    <property type="nucleotide sequence ID" value="NZ_BAAACZ010000017.1"/>
</dbReference>
<keyword evidence="2" id="KW-0378">Hydrolase</keyword>
<evidence type="ECO:0000259" key="3">
    <source>
        <dbReference type="Pfam" id="PF03061"/>
    </source>
</evidence>
<dbReference type="PANTHER" id="PTHR43240:SF5">
    <property type="entry name" value="1,4-DIHYDROXY-2-NAPHTHOYL-COA THIOESTERASE 1"/>
    <property type="match status" value="1"/>
</dbReference>
<feature type="domain" description="Thioesterase" evidence="3">
    <location>
        <begin position="38"/>
        <end position="113"/>
    </location>
</feature>
<dbReference type="InterPro" id="IPR029069">
    <property type="entry name" value="HotDog_dom_sf"/>
</dbReference>
<comment type="similarity">
    <text evidence="1">Belongs to the thioesterase PaaI family.</text>
</comment>
<sequence>MDLSKTLFNTLNIEVKKATKEQVVLSMPVNETVHQPLGYLHGGASVALAESAASLGAYLNVDPEKYSVFGIEINANHIKSKRDGMVFAKATPVHIGRMTMVWEISINDENEQLISTSRCTIGVVEHTKK</sequence>
<dbReference type="PANTHER" id="PTHR43240">
    <property type="entry name" value="1,4-DIHYDROXY-2-NAPHTHOYL-COA THIOESTERASE 1"/>
    <property type="match status" value="1"/>
</dbReference>
<organism evidence="4 5">
    <name type="scientific">Alkalibacillus silvisoli</name>
    <dbReference type="NCBI Taxonomy" id="392823"/>
    <lineage>
        <taxon>Bacteria</taxon>
        <taxon>Bacillati</taxon>
        <taxon>Bacillota</taxon>
        <taxon>Bacilli</taxon>
        <taxon>Bacillales</taxon>
        <taxon>Bacillaceae</taxon>
        <taxon>Alkalibacillus</taxon>
    </lineage>
</organism>
<dbReference type="Pfam" id="PF03061">
    <property type="entry name" value="4HBT"/>
    <property type="match status" value="1"/>
</dbReference>
<protein>
    <submittedName>
        <fullName evidence="4">Hotdog fold thioesterase</fullName>
    </submittedName>
</protein>
<name>A0ABN1A130_9BACI</name>
<keyword evidence="5" id="KW-1185">Reference proteome</keyword>